<dbReference type="PROSITE" id="PS51257">
    <property type="entry name" value="PROKAR_LIPOPROTEIN"/>
    <property type="match status" value="1"/>
</dbReference>
<keyword evidence="1" id="KW-0472">Membrane</keyword>
<keyword evidence="1" id="KW-0812">Transmembrane</keyword>
<evidence type="ECO:0000256" key="1">
    <source>
        <dbReference type="SAM" id="Phobius"/>
    </source>
</evidence>
<sequence length="161" mass="17426">MVKKIMWSLMLFLLACNLFLAGCQIQKNAETGKLEWRANPKVVDDVESGLEGGIGILGILAPLLGPVGGIVTGTAATALALVKKYKPVITTYKSKALMSHAVATVSVDAIELIKNNHPDVWNEVEDTVRKFIVDHDLPTAEIKNAIRGLRGLPAKTDIRKI</sequence>
<accession>A0A0F9AWK9</accession>
<feature type="transmembrane region" description="Helical" evidence="1">
    <location>
        <begin position="54"/>
        <end position="82"/>
    </location>
</feature>
<keyword evidence="1" id="KW-1133">Transmembrane helix</keyword>
<protein>
    <submittedName>
        <fullName evidence="2">Uncharacterized protein</fullName>
    </submittedName>
</protein>
<dbReference type="EMBL" id="LAZR01055329">
    <property type="protein sequence ID" value="KKK76616.1"/>
    <property type="molecule type" value="Genomic_DNA"/>
</dbReference>
<gene>
    <name evidence="2" type="ORF">LCGC14_2861850</name>
</gene>
<reference evidence="2" key="1">
    <citation type="journal article" date="2015" name="Nature">
        <title>Complex archaea that bridge the gap between prokaryotes and eukaryotes.</title>
        <authorList>
            <person name="Spang A."/>
            <person name="Saw J.H."/>
            <person name="Jorgensen S.L."/>
            <person name="Zaremba-Niedzwiedzka K."/>
            <person name="Martijn J."/>
            <person name="Lind A.E."/>
            <person name="van Eijk R."/>
            <person name="Schleper C."/>
            <person name="Guy L."/>
            <person name="Ettema T.J."/>
        </authorList>
    </citation>
    <scope>NUCLEOTIDE SEQUENCE</scope>
</reference>
<organism evidence="2">
    <name type="scientific">marine sediment metagenome</name>
    <dbReference type="NCBI Taxonomy" id="412755"/>
    <lineage>
        <taxon>unclassified sequences</taxon>
        <taxon>metagenomes</taxon>
        <taxon>ecological metagenomes</taxon>
    </lineage>
</organism>
<proteinExistence type="predicted"/>
<evidence type="ECO:0000313" key="2">
    <source>
        <dbReference type="EMBL" id="KKK76616.1"/>
    </source>
</evidence>
<comment type="caution">
    <text evidence="2">The sequence shown here is derived from an EMBL/GenBank/DDBJ whole genome shotgun (WGS) entry which is preliminary data.</text>
</comment>
<name>A0A0F9AWK9_9ZZZZ</name>
<dbReference type="AlphaFoldDB" id="A0A0F9AWK9"/>